<keyword evidence="3" id="KW-0560">Oxidoreductase</keyword>
<dbReference type="InterPro" id="IPR038762">
    <property type="entry name" value="ABM_predict"/>
</dbReference>
<dbReference type="SUPFAM" id="SSF54909">
    <property type="entry name" value="Dimeric alpha+beta barrel"/>
    <property type="match status" value="1"/>
</dbReference>
<evidence type="ECO:0000259" key="2">
    <source>
        <dbReference type="Pfam" id="PF03992"/>
    </source>
</evidence>
<feature type="region of interest" description="Disordered" evidence="1">
    <location>
        <begin position="1"/>
        <end position="20"/>
    </location>
</feature>
<dbReference type="RefSeq" id="WP_211299081.1">
    <property type="nucleotide sequence ID" value="NZ_PVTQ01000018.1"/>
</dbReference>
<evidence type="ECO:0000256" key="1">
    <source>
        <dbReference type="SAM" id="MobiDB-lite"/>
    </source>
</evidence>
<comment type="caution">
    <text evidence="3">The sequence shown here is derived from an EMBL/GenBank/DDBJ whole genome shotgun (WGS) entry which is preliminary data.</text>
</comment>
<sequence length="81" mass="9056">MSTPQKTTVEPGHEGPVTLQISRRVVTGREADYEDWLHGVVEAASDFPGHLGVNILRPSGKTDGRYVLIYRFDSFAHCEAW</sequence>
<organism evidence="3 4">
    <name type="scientific">Donghicola tyrosinivorans</name>
    <dbReference type="NCBI Taxonomy" id="1652492"/>
    <lineage>
        <taxon>Bacteria</taxon>
        <taxon>Pseudomonadati</taxon>
        <taxon>Pseudomonadota</taxon>
        <taxon>Alphaproteobacteria</taxon>
        <taxon>Rhodobacterales</taxon>
        <taxon>Roseobacteraceae</taxon>
        <taxon>Donghicola</taxon>
    </lineage>
</organism>
<dbReference type="Proteomes" id="UP000238392">
    <property type="component" value="Unassembled WGS sequence"/>
</dbReference>
<keyword evidence="3" id="KW-0503">Monooxygenase</keyword>
<dbReference type="InterPro" id="IPR011008">
    <property type="entry name" value="Dimeric_a/b-barrel"/>
</dbReference>
<name>A0A2T0WEA2_9RHOB</name>
<evidence type="ECO:0000313" key="3">
    <source>
        <dbReference type="EMBL" id="PRY85039.1"/>
    </source>
</evidence>
<reference evidence="3 4" key="1">
    <citation type="submission" date="2018-03" db="EMBL/GenBank/DDBJ databases">
        <title>Genomic Encyclopedia of Archaeal and Bacterial Type Strains, Phase II (KMG-II): from individual species to whole genera.</title>
        <authorList>
            <person name="Goeker M."/>
        </authorList>
    </citation>
    <scope>NUCLEOTIDE SEQUENCE [LARGE SCALE GENOMIC DNA]</scope>
    <source>
        <strain evidence="3 4">DSM 100212</strain>
    </source>
</reference>
<keyword evidence="4" id="KW-1185">Reference proteome</keyword>
<accession>A0A2T0WEA2</accession>
<dbReference type="AlphaFoldDB" id="A0A2T0WEA2"/>
<dbReference type="PANTHER" id="PTHR40057:SF1">
    <property type="entry name" value="SLR1162 PROTEIN"/>
    <property type="match status" value="1"/>
</dbReference>
<dbReference type="Gene3D" id="3.30.70.100">
    <property type="match status" value="1"/>
</dbReference>
<evidence type="ECO:0000313" key="4">
    <source>
        <dbReference type="Proteomes" id="UP000238392"/>
    </source>
</evidence>
<dbReference type="GO" id="GO:0004497">
    <property type="term" value="F:monooxygenase activity"/>
    <property type="evidence" value="ECO:0007669"/>
    <property type="project" value="UniProtKB-KW"/>
</dbReference>
<dbReference type="EMBL" id="PVTQ01000018">
    <property type="protein sequence ID" value="PRY85039.1"/>
    <property type="molecule type" value="Genomic_DNA"/>
</dbReference>
<feature type="domain" description="ABM" evidence="2">
    <location>
        <begin position="16"/>
        <end position="81"/>
    </location>
</feature>
<gene>
    <name evidence="3" type="ORF">CLV74_11810</name>
</gene>
<proteinExistence type="predicted"/>
<dbReference type="InterPro" id="IPR007138">
    <property type="entry name" value="ABM_dom"/>
</dbReference>
<protein>
    <submittedName>
        <fullName evidence="3">Antibiotic biosynthesis monooxygenase</fullName>
    </submittedName>
</protein>
<dbReference type="Pfam" id="PF03992">
    <property type="entry name" value="ABM"/>
    <property type="match status" value="1"/>
</dbReference>
<dbReference type="PANTHER" id="PTHR40057">
    <property type="entry name" value="SLR1162 PROTEIN"/>
    <property type="match status" value="1"/>
</dbReference>